<keyword evidence="4" id="KW-0378">Hydrolase</keyword>
<dbReference type="PANTHER" id="PTHR31352">
    <property type="entry name" value="BETA-AMYLASE 1, CHLOROPLASTIC"/>
    <property type="match status" value="1"/>
</dbReference>
<feature type="chain" id="PRO_5001655920" description="Beta-amylase" evidence="5">
    <location>
        <begin position="37"/>
        <end position="301"/>
    </location>
</feature>
<dbReference type="InterPro" id="IPR017853">
    <property type="entry name" value="GH"/>
</dbReference>
<dbReference type="InterPro" id="IPR001554">
    <property type="entry name" value="Glyco_hydro_14"/>
</dbReference>
<dbReference type="Gene3D" id="3.20.20.80">
    <property type="entry name" value="Glycosidases"/>
    <property type="match status" value="1"/>
</dbReference>
<evidence type="ECO:0000256" key="3">
    <source>
        <dbReference type="ARBA" id="ARBA00023326"/>
    </source>
</evidence>
<dbReference type="EC" id="3.2.1.2" evidence="4"/>
<keyword evidence="3 4" id="KW-0624">Polysaccharide degradation</keyword>
<dbReference type="PhylomeDB" id="A0A068VKN6"/>
<dbReference type="AlphaFoldDB" id="A0A068VKN6"/>
<evidence type="ECO:0000313" key="6">
    <source>
        <dbReference type="EMBL" id="CDP20213.1"/>
    </source>
</evidence>
<name>A0A068VKN6_COFCA</name>
<dbReference type="GO" id="GO:0016161">
    <property type="term" value="F:beta-amylase activity"/>
    <property type="evidence" value="ECO:0007669"/>
    <property type="project" value="UniProtKB-EC"/>
</dbReference>
<organism evidence="6 7">
    <name type="scientific">Coffea canephora</name>
    <name type="common">Robusta coffee</name>
    <dbReference type="NCBI Taxonomy" id="49390"/>
    <lineage>
        <taxon>Eukaryota</taxon>
        <taxon>Viridiplantae</taxon>
        <taxon>Streptophyta</taxon>
        <taxon>Embryophyta</taxon>
        <taxon>Tracheophyta</taxon>
        <taxon>Spermatophyta</taxon>
        <taxon>Magnoliopsida</taxon>
        <taxon>eudicotyledons</taxon>
        <taxon>Gunneridae</taxon>
        <taxon>Pentapetalae</taxon>
        <taxon>asterids</taxon>
        <taxon>lamiids</taxon>
        <taxon>Gentianales</taxon>
        <taxon>Rubiaceae</taxon>
        <taxon>Ixoroideae</taxon>
        <taxon>Gardenieae complex</taxon>
        <taxon>Bertiereae - Coffeeae clade</taxon>
        <taxon>Coffeeae</taxon>
        <taxon>Coffea</taxon>
    </lineage>
</organism>
<sequence length="301" mass="34147">MGNQVCNQTMFQFLLCFRWELLMLTMLSCHSTSVVAMLETVFSSHYPNGCLQLGMKTLMFSTLTDQAPGIVSTSRQVLTFEGRTAVQIYSDYMKSFKEAMSEILESGSISDIEVGLGPAGEMRYRSYPETQGWAFPGIGEFQCYDKYLKADFKAAAIKAGHPEWDLPDNAGTYNDTPGDTEFFGTNGTYLTEKGIFFLTWYSNKLIEHGDQILEEANKVFAGTKTRLAAKVSGIHWRYKDQSHAAEITTGYYNLDNRDGYRPLARMLCRHHATLDFTCLEMRDSEQPELLKVVLKNSFNRF</sequence>
<evidence type="ECO:0000313" key="7">
    <source>
        <dbReference type="Proteomes" id="UP000295252"/>
    </source>
</evidence>
<dbReference type="Pfam" id="PF01373">
    <property type="entry name" value="Glyco_hydro_14"/>
    <property type="match status" value="1"/>
</dbReference>
<keyword evidence="5" id="KW-0732">Signal</keyword>
<protein>
    <recommendedName>
        <fullName evidence="4">Beta-amylase</fullName>
        <ecNumber evidence="4">3.2.1.2</ecNumber>
    </recommendedName>
</protein>
<comment type="similarity">
    <text evidence="1 4">Belongs to the glycosyl hydrolase 14 family.</text>
</comment>
<dbReference type="Proteomes" id="UP000295252">
    <property type="component" value="Chromosome VII"/>
</dbReference>
<accession>A0A068VKN6</accession>
<gene>
    <name evidence="6" type="ORF">GSCOC_T00009863001</name>
</gene>
<dbReference type="Gramene" id="CDP20213">
    <property type="protein sequence ID" value="CDP20213"/>
    <property type="gene ID" value="GSCOC_T00009863001"/>
</dbReference>
<keyword evidence="2 4" id="KW-0119">Carbohydrate metabolism</keyword>
<reference evidence="7" key="1">
    <citation type="journal article" date="2014" name="Science">
        <title>The coffee genome provides insight into the convergent evolution of caffeine biosynthesis.</title>
        <authorList>
            <person name="Denoeud F."/>
            <person name="Carretero-Paulet L."/>
            <person name="Dereeper A."/>
            <person name="Droc G."/>
            <person name="Guyot R."/>
            <person name="Pietrella M."/>
            <person name="Zheng C."/>
            <person name="Alberti A."/>
            <person name="Anthony F."/>
            <person name="Aprea G."/>
            <person name="Aury J.M."/>
            <person name="Bento P."/>
            <person name="Bernard M."/>
            <person name="Bocs S."/>
            <person name="Campa C."/>
            <person name="Cenci A."/>
            <person name="Combes M.C."/>
            <person name="Crouzillat D."/>
            <person name="Da Silva C."/>
            <person name="Daddiego L."/>
            <person name="De Bellis F."/>
            <person name="Dussert S."/>
            <person name="Garsmeur O."/>
            <person name="Gayraud T."/>
            <person name="Guignon V."/>
            <person name="Jahn K."/>
            <person name="Jamilloux V."/>
            <person name="Joet T."/>
            <person name="Labadie K."/>
            <person name="Lan T."/>
            <person name="Leclercq J."/>
            <person name="Lepelley M."/>
            <person name="Leroy T."/>
            <person name="Li L.T."/>
            <person name="Librado P."/>
            <person name="Lopez L."/>
            <person name="Munoz A."/>
            <person name="Noel B."/>
            <person name="Pallavicini A."/>
            <person name="Perrotta G."/>
            <person name="Poncet V."/>
            <person name="Pot D."/>
            <person name="Priyono X."/>
            <person name="Rigoreau M."/>
            <person name="Rouard M."/>
            <person name="Rozas J."/>
            <person name="Tranchant-Dubreuil C."/>
            <person name="VanBuren R."/>
            <person name="Zhang Q."/>
            <person name="Andrade A.C."/>
            <person name="Argout X."/>
            <person name="Bertrand B."/>
            <person name="de Kochko A."/>
            <person name="Graziosi G."/>
            <person name="Henry R.J."/>
            <person name="Jayarama X."/>
            <person name="Ming R."/>
            <person name="Nagai C."/>
            <person name="Rounsley S."/>
            <person name="Sankoff D."/>
            <person name="Giuliano G."/>
            <person name="Albert V.A."/>
            <person name="Wincker P."/>
            <person name="Lashermes P."/>
        </authorList>
    </citation>
    <scope>NUCLEOTIDE SEQUENCE [LARGE SCALE GENOMIC DNA]</scope>
    <source>
        <strain evidence="7">cv. DH200-94</strain>
    </source>
</reference>
<proteinExistence type="inferred from homology"/>
<feature type="signal peptide" evidence="5">
    <location>
        <begin position="1"/>
        <end position="36"/>
    </location>
</feature>
<keyword evidence="4" id="KW-0326">Glycosidase</keyword>
<dbReference type="EMBL" id="HG740085">
    <property type="protein sequence ID" value="CDP20213.1"/>
    <property type="molecule type" value="Genomic_DNA"/>
</dbReference>
<evidence type="ECO:0000256" key="1">
    <source>
        <dbReference type="ARBA" id="ARBA00005652"/>
    </source>
</evidence>
<evidence type="ECO:0000256" key="4">
    <source>
        <dbReference type="RuleBase" id="RU000509"/>
    </source>
</evidence>
<dbReference type="OrthoDB" id="1660156at2759"/>
<dbReference type="PRINTS" id="PR00750">
    <property type="entry name" value="BETAAMYLASE"/>
</dbReference>
<dbReference type="GO" id="GO:0000272">
    <property type="term" value="P:polysaccharide catabolic process"/>
    <property type="evidence" value="ECO:0007669"/>
    <property type="project" value="UniProtKB-KW"/>
</dbReference>
<keyword evidence="7" id="KW-1185">Reference proteome</keyword>
<evidence type="ECO:0000256" key="5">
    <source>
        <dbReference type="SAM" id="SignalP"/>
    </source>
</evidence>
<comment type="catalytic activity">
    <reaction evidence="4">
        <text>Hydrolysis of (1-&gt;4)-alpha-D-glucosidic linkages in polysaccharides so as to remove successive maltose units from the non-reducing ends of the chains.</text>
        <dbReference type="EC" id="3.2.1.2"/>
    </reaction>
</comment>
<evidence type="ECO:0000256" key="2">
    <source>
        <dbReference type="ARBA" id="ARBA00023277"/>
    </source>
</evidence>
<dbReference type="InParanoid" id="A0A068VKN6"/>
<dbReference type="STRING" id="49390.A0A068VKN6"/>
<dbReference type="PANTHER" id="PTHR31352:SF40">
    <property type="entry name" value="BETA-AMYLASE 6"/>
    <property type="match status" value="1"/>
</dbReference>
<dbReference type="SUPFAM" id="SSF51445">
    <property type="entry name" value="(Trans)glycosidases"/>
    <property type="match status" value="1"/>
</dbReference>